<dbReference type="AlphaFoldDB" id="A0AAW0MSD4"/>
<sequence>MTRVTLAPREANDRHFLSAAATSCLPSPQTLCSSTLSLLVLKYSANSAFTPNTQESSVSKDSDGDPRLVMFICCSPDVFRKLMVEFRSADLPHEQYVFFYIDVFGDSLNSEPRTPWSRGDDEDAIAKDAFQVKVQTQTTRTPSLRTLFRYKSKDAFQVKVQTQTTRTPLLKTLFRTKSKDTFQVKV</sequence>
<dbReference type="InterPro" id="IPR028082">
    <property type="entry name" value="Peripla_BP_I"/>
</dbReference>
<reference evidence="2" key="1">
    <citation type="submission" date="2024-04" db="EMBL/GenBank/DDBJ databases">
        <title>Salinicola lusitanus LLJ914,a marine bacterium isolated from the Okinawa Trough.</title>
        <authorList>
            <person name="Li J."/>
        </authorList>
    </citation>
    <scope>NUCLEOTIDE SEQUENCE [LARGE SCALE GENOMIC DNA]</scope>
</reference>
<dbReference type="Gene3D" id="3.40.50.2300">
    <property type="match status" value="1"/>
</dbReference>
<protein>
    <submittedName>
        <fullName evidence="1">Uncharacterized protein</fullName>
    </submittedName>
</protein>
<dbReference type="EMBL" id="JBBPFD010000211">
    <property type="protein sequence ID" value="KAK7879701.1"/>
    <property type="molecule type" value="Genomic_DNA"/>
</dbReference>
<keyword evidence="2" id="KW-1185">Reference proteome</keyword>
<name>A0AAW0MSD4_9GOBI</name>
<accession>A0AAW0MSD4</accession>
<organism evidence="1 2">
    <name type="scientific">Mugilogobius chulae</name>
    <name type="common">yellowstripe goby</name>
    <dbReference type="NCBI Taxonomy" id="88201"/>
    <lineage>
        <taxon>Eukaryota</taxon>
        <taxon>Metazoa</taxon>
        <taxon>Chordata</taxon>
        <taxon>Craniata</taxon>
        <taxon>Vertebrata</taxon>
        <taxon>Euteleostomi</taxon>
        <taxon>Actinopterygii</taxon>
        <taxon>Neopterygii</taxon>
        <taxon>Teleostei</taxon>
        <taxon>Neoteleostei</taxon>
        <taxon>Acanthomorphata</taxon>
        <taxon>Gobiaria</taxon>
        <taxon>Gobiiformes</taxon>
        <taxon>Gobioidei</taxon>
        <taxon>Gobiidae</taxon>
        <taxon>Gobionellinae</taxon>
        <taxon>Mugilogobius</taxon>
    </lineage>
</organism>
<proteinExistence type="predicted"/>
<evidence type="ECO:0000313" key="2">
    <source>
        <dbReference type="Proteomes" id="UP001460270"/>
    </source>
</evidence>
<dbReference type="Proteomes" id="UP001460270">
    <property type="component" value="Unassembled WGS sequence"/>
</dbReference>
<comment type="caution">
    <text evidence="1">The sequence shown here is derived from an EMBL/GenBank/DDBJ whole genome shotgun (WGS) entry which is preliminary data.</text>
</comment>
<dbReference type="SUPFAM" id="SSF53822">
    <property type="entry name" value="Periplasmic binding protein-like I"/>
    <property type="match status" value="1"/>
</dbReference>
<evidence type="ECO:0000313" key="1">
    <source>
        <dbReference type="EMBL" id="KAK7879701.1"/>
    </source>
</evidence>
<gene>
    <name evidence="1" type="ORF">WMY93_033584</name>
</gene>